<dbReference type="Pfam" id="PF07859">
    <property type="entry name" value="Abhydrolase_3"/>
    <property type="match status" value="1"/>
</dbReference>
<feature type="domain" description="Alpha/beta hydrolase fold-3" evidence="1">
    <location>
        <begin position="2"/>
        <end position="69"/>
    </location>
</feature>
<comment type="caution">
    <text evidence="2">The sequence shown here is derived from an EMBL/GenBank/DDBJ whole genome shotgun (WGS) entry which is preliminary data.</text>
</comment>
<reference evidence="2" key="1">
    <citation type="submission" date="2020-10" db="EMBL/GenBank/DDBJ databases">
        <title>Taxonomic study of unclassified bacteria belonging to the class Ktedonobacteria.</title>
        <authorList>
            <person name="Yabe S."/>
            <person name="Wang C.M."/>
            <person name="Zheng Y."/>
            <person name="Sakai Y."/>
            <person name="Cavaletti L."/>
            <person name="Monciardini P."/>
            <person name="Donadio S."/>
        </authorList>
    </citation>
    <scope>NUCLEOTIDE SEQUENCE</scope>
    <source>
        <strain evidence="2">SOSP1-1</strain>
    </source>
</reference>
<evidence type="ECO:0000313" key="3">
    <source>
        <dbReference type="Proteomes" id="UP000612362"/>
    </source>
</evidence>
<sequence>MTAYEWLRTQGFATSQIIIAGKSAGGNLTLTTALALRESHEALPAALVAISPAGDLTTAEPDPLLRDKVSKAYASYTNHGTVRSPSSAGLAALRGRTWLATKLPVGWDGRVSEERYGADGRSITQNWSRGQTGDLAWNVACLAPFCNREHHVISKQCIT</sequence>
<evidence type="ECO:0000259" key="1">
    <source>
        <dbReference type="Pfam" id="PF07859"/>
    </source>
</evidence>
<dbReference type="AlphaFoldDB" id="A0A8J3IAT4"/>
<dbReference type="InterPro" id="IPR013094">
    <property type="entry name" value="AB_hydrolase_3"/>
</dbReference>
<dbReference type="SUPFAM" id="SSF53474">
    <property type="entry name" value="alpha/beta-Hydrolases"/>
    <property type="match status" value="1"/>
</dbReference>
<accession>A0A8J3IAT4</accession>
<evidence type="ECO:0000313" key="2">
    <source>
        <dbReference type="EMBL" id="GHO50581.1"/>
    </source>
</evidence>
<keyword evidence="3" id="KW-1185">Reference proteome</keyword>
<dbReference type="Proteomes" id="UP000612362">
    <property type="component" value="Unassembled WGS sequence"/>
</dbReference>
<proteinExistence type="predicted"/>
<dbReference type="InterPro" id="IPR029058">
    <property type="entry name" value="AB_hydrolase_fold"/>
</dbReference>
<organism evidence="2 3">
    <name type="scientific">Ktedonospora formicarum</name>
    <dbReference type="NCBI Taxonomy" id="2778364"/>
    <lineage>
        <taxon>Bacteria</taxon>
        <taxon>Bacillati</taxon>
        <taxon>Chloroflexota</taxon>
        <taxon>Ktedonobacteria</taxon>
        <taxon>Ktedonobacterales</taxon>
        <taxon>Ktedonobacteraceae</taxon>
        <taxon>Ktedonospora</taxon>
    </lineage>
</organism>
<dbReference type="GO" id="GO:0016787">
    <property type="term" value="F:hydrolase activity"/>
    <property type="evidence" value="ECO:0007669"/>
    <property type="project" value="InterPro"/>
</dbReference>
<dbReference type="Gene3D" id="3.40.50.1820">
    <property type="entry name" value="alpha/beta hydrolase"/>
    <property type="match status" value="1"/>
</dbReference>
<gene>
    <name evidence="2" type="ORF">KSX_87440</name>
</gene>
<dbReference type="EMBL" id="BNJF01000008">
    <property type="protein sequence ID" value="GHO50581.1"/>
    <property type="molecule type" value="Genomic_DNA"/>
</dbReference>
<protein>
    <recommendedName>
        <fullName evidence="1">Alpha/beta hydrolase fold-3 domain-containing protein</fullName>
    </recommendedName>
</protein>
<name>A0A8J3IAT4_9CHLR</name>